<proteinExistence type="predicted"/>
<name>A0A8H5C943_9AGAR</name>
<dbReference type="Proteomes" id="UP000541558">
    <property type="component" value="Unassembled WGS sequence"/>
</dbReference>
<feature type="compositionally biased region" description="Acidic residues" evidence="1">
    <location>
        <begin position="96"/>
        <end position="110"/>
    </location>
</feature>
<keyword evidence="3" id="KW-1185">Reference proteome</keyword>
<sequence length="208" mass="22992">MSESKGLQGDLDQAFRDYFEFNGGSSHYFHAHTPAPDPRVNINIPDLKLEGPISLPLSASVAVEMGKATVRDKKHWDSIFDGLVSGYWRRDRGGSEAEESEDDSEDESEDEPKNEREDEEEAGGIPPNPVAISPYKVKLGQAWGQFLDKRVMDRVWTALGAPPIDLNSISSHYKLANATAHLPGPISVASSYFSAKTCLELMQHLQHV</sequence>
<organism evidence="2 3">
    <name type="scientific">Ephemerocybe angulata</name>
    <dbReference type="NCBI Taxonomy" id="980116"/>
    <lineage>
        <taxon>Eukaryota</taxon>
        <taxon>Fungi</taxon>
        <taxon>Dikarya</taxon>
        <taxon>Basidiomycota</taxon>
        <taxon>Agaricomycotina</taxon>
        <taxon>Agaricomycetes</taxon>
        <taxon>Agaricomycetidae</taxon>
        <taxon>Agaricales</taxon>
        <taxon>Agaricineae</taxon>
        <taxon>Psathyrellaceae</taxon>
        <taxon>Ephemerocybe</taxon>
    </lineage>
</organism>
<dbReference type="AlphaFoldDB" id="A0A8H5C943"/>
<evidence type="ECO:0000256" key="1">
    <source>
        <dbReference type="SAM" id="MobiDB-lite"/>
    </source>
</evidence>
<reference evidence="2 3" key="1">
    <citation type="journal article" date="2020" name="ISME J.">
        <title>Uncovering the hidden diversity of litter-decomposition mechanisms in mushroom-forming fungi.</title>
        <authorList>
            <person name="Floudas D."/>
            <person name="Bentzer J."/>
            <person name="Ahren D."/>
            <person name="Johansson T."/>
            <person name="Persson P."/>
            <person name="Tunlid A."/>
        </authorList>
    </citation>
    <scope>NUCLEOTIDE SEQUENCE [LARGE SCALE GENOMIC DNA]</scope>
    <source>
        <strain evidence="2 3">CBS 175.51</strain>
    </source>
</reference>
<gene>
    <name evidence="2" type="ORF">D9611_006628</name>
</gene>
<feature type="region of interest" description="Disordered" evidence="1">
    <location>
        <begin position="91"/>
        <end position="130"/>
    </location>
</feature>
<evidence type="ECO:0000313" key="3">
    <source>
        <dbReference type="Proteomes" id="UP000541558"/>
    </source>
</evidence>
<comment type="caution">
    <text evidence="2">The sequence shown here is derived from an EMBL/GenBank/DDBJ whole genome shotgun (WGS) entry which is preliminary data.</text>
</comment>
<protein>
    <submittedName>
        <fullName evidence="2">Uncharacterized protein</fullName>
    </submittedName>
</protein>
<evidence type="ECO:0000313" key="2">
    <source>
        <dbReference type="EMBL" id="KAF5336428.1"/>
    </source>
</evidence>
<accession>A0A8H5C943</accession>
<dbReference type="EMBL" id="JAACJK010000058">
    <property type="protein sequence ID" value="KAF5336428.1"/>
    <property type="molecule type" value="Genomic_DNA"/>
</dbReference>